<dbReference type="PANTHER" id="PTHR23421">
    <property type="entry name" value="BETA-GALACTOSIDASE RELATED"/>
    <property type="match status" value="1"/>
</dbReference>
<dbReference type="EMBL" id="PKPP01005187">
    <property type="protein sequence ID" value="PWA61083.1"/>
    <property type="molecule type" value="Genomic_DNA"/>
</dbReference>
<dbReference type="OrthoDB" id="1657402at2759"/>
<evidence type="ECO:0000256" key="3">
    <source>
        <dbReference type="ARBA" id="ARBA00012756"/>
    </source>
</evidence>
<reference evidence="6 7" key="1">
    <citation type="journal article" date="2018" name="Mol. Plant">
        <title>The genome of Artemisia annua provides insight into the evolution of Asteraceae family and artemisinin biosynthesis.</title>
        <authorList>
            <person name="Shen Q."/>
            <person name="Zhang L."/>
            <person name="Liao Z."/>
            <person name="Wang S."/>
            <person name="Yan T."/>
            <person name="Shi P."/>
            <person name="Liu M."/>
            <person name="Fu X."/>
            <person name="Pan Q."/>
            <person name="Wang Y."/>
            <person name="Lv Z."/>
            <person name="Lu X."/>
            <person name="Zhang F."/>
            <person name="Jiang W."/>
            <person name="Ma Y."/>
            <person name="Chen M."/>
            <person name="Hao X."/>
            <person name="Li L."/>
            <person name="Tang Y."/>
            <person name="Lv G."/>
            <person name="Zhou Y."/>
            <person name="Sun X."/>
            <person name="Brodelius P.E."/>
            <person name="Rose J.K.C."/>
            <person name="Tang K."/>
        </authorList>
    </citation>
    <scope>NUCLEOTIDE SEQUENCE [LARGE SCALE GENOMIC DNA]</scope>
    <source>
        <strain evidence="7">cv. Huhao1</strain>
        <tissue evidence="6">Leaf</tissue>
    </source>
</reference>
<evidence type="ECO:0000259" key="5">
    <source>
        <dbReference type="Pfam" id="PF01301"/>
    </source>
</evidence>
<comment type="caution">
    <text evidence="6">The sequence shown here is derived from an EMBL/GenBank/DDBJ whole genome shotgun (WGS) entry which is preliminary data.</text>
</comment>
<keyword evidence="4" id="KW-0812">Transmembrane</keyword>
<dbReference type="GO" id="GO:0004565">
    <property type="term" value="F:beta-galactosidase activity"/>
    <property type="evidence" value="ECO:0007669"/>
    <property type="project" value="UniProtKB-EC"/>
</dbReference>
<feature type="domain" description="Glycoside hydrolase 35 catalytic" evidence="5">
    <location>
        <begin position="93"/>
        <end position="139"/>
    </location>
</feature>
<comment type="similarity">
    <text evidence="2">Belongs to the glycosyl hydrolase 35 family.</text>
</comment>
<feature type="transmembrane region" description="Helical" evidence="4">
    <location>
        <begin position="265"/>
        <end position="287"/>
    </location>
</feature>
<accession>A0A2U1MII6</accession>
<keyword evidence="7" id="KW-1185">Reference proteome</keyword>
<dbReference type="STRING" id="35608.A0A2U1MII6"/>
<evidence type="ECO:0000256" key="4">
    <source>
        <dbReference type="SAM" id="Phobius"/>
    </source>
</evidence>
<dbReference type="Pfam" id="PF01301">
    <property type="entry name" value="Glyco_hydro_35"/>
    <property type="match status" value="1"/>
</dbReference>
<dbReference type="InterPro" id="IPR031330">
    <property type="entry name" value="Gly_Hdrlase_35_cat"/>
</dbReference>
<comment type="catalytic activity">
    <reaction evidence="1">
        <text>Hydrolysis of terminal non-reducing beta-D-galactose residues in beta-D-galactosides.</text>
        <dbReference type="EC" id="3.2.1.23"/>
    </reaction>
</comment>
<dbReference type="Gene3D" id="3.20.20.80">
    <property type="entry name" value="Glycosidases"/>
    <property type="match status" value="1"/>
</dbReference>
<evidence type="ECO:0000313" key="6">
    <source>
        <dbReference type="EMBL" id="PWA61083.1"/>
    </source>
</evidence>
<keyword evidence="4" id="KW-0472">Membrane</keyword>
<keyword evidence="4" id="KW-1133">Transmembrane helix</keyword>
<dbReference type="SUPFAM" id="SSF51445">
    <property type="entry name" value="(Trans)glycosidases"/>
    <property type="match status" value="1"/>
</dbReference>
<dbReference type="InterPro" id="IPR017853">
    <property type="entry name" value="GH"/>
</dbReference>
<dbReference type="InterPro" id="IPR001944">
    <property type="entry name" value="Glycoside_Hdrlase_35"/>
</dbReference>
<dbReference type="AlphaFoldDB" id="A0A2U1MII6"/>
<dbReference type="EC" id="3.2.1.23" evidence="3"/>
<evidence type="ECO:0000256" key="2">
    <source>
        <dbReference type="ARBA" id="ARBA00009809"/>
    </source>
</evidence>
<protein>
    <recommendedName>
        <fullName evidence="3">beta-galactosidase</fullName>
        <ecNumber evidence="3">3.2.1.23</ecNumber>
    </recommendedName>
</protein>
<name>A0A2U1MII6_ARTAN</name>
<evidence type="ECO:0000256" key="1">
    <source>
        <dbReference type="ARBA" id="ARBA00001412"/>
    </source>
</evidence>
<evidence type="ECO:0000313" key="7">
    <source>
        <dbReference type="Proteomes" id="UP000245207"/>
    </source>
</evidence>
<organism evidence="6 7">
    <name type="scientific">Artemisia annua</name>
    <name type="common">Sweet wormwood</name>
    <dbReference type="NCBI Taxonomy" id="35608"/>
    <lineage>
        <taxon>Eukaryota</taxon>
        <taxon>Viridiplantae</taxon>
        <taxon>Streptophyta</taxon>
        <taxon>Embryophyta</taxon>
        <taxon>Tracheophyta</taxon>
        <taxon>Spermatophyta</taxon>
        <taxon>Magnoliopsida</taxon>
        <taxon>eudicotyledons</taxon>
        <taxon>Gunneridae</taxon>
        <taxon>Pentapetalae</taxon>
        <taxon>asterids</taxon>
        <taxon>campanulids</taxon>
        <taxon>Asterales</taxon>
        <taxon>Asteraceae</taxon>
        <taxon>Asteroideae</taxon>
        <taxon>Anthemideae</taxon>
        <taxon>Artemisiinae</taxon>
        <taxon>Artemisia</taxon>
    </lineage>
</organism>
<sequence>MSAIGKILKGCLANLKMKIGDMTADGGDHGLKGIFQKAKDEYKTHTIHSRSPLTQKKIDLSLKDADYLELVPPVLSILKILSDYLIVIPAIAIVDAGMLLILRIGPFVVAGWNYGGIPVWLHYVKGTVFRTDNEPFKINTCNSFYCDDFKPAYPTIPKIWIKNWPGCILSVSIIPMVAQVQGIWRQKSTSPPDSLMHLLDLVPYIIFSGLTLSFVSSITVMHKRKSNSTITVMIKHKNFILINPTGCIAHDTNCKRKIRFHGQNLWTGVHTQVTPVAVSLLLGIVFVL</sequence>
<dbReference type="GO" id="GO:0005975">
    <property type="term" value="P:carbohydrate metabolic process"/>
    <property type="evidence" value="ECO:0007669"/>
    <property type="project" value="InterPro"/>
</dbReference>
<gene>
    <name evidence="6" type="ORF">CTI12_AA376420</name>
</gene>
<proteinExistence type="inferred from homology"/>
<feature type="transmembrane region" description="Helical" evidence="4">
    <location>
        <begin position="84"/>
        <end position="104"/>
    </location>
</feature>
<dbReference type="Proteomes" id="UP000245207">
    <property type="component" value="Unassembled WGS sequence"/>
</dbReference>
<feature type="transmembrane region" description="Helical" evidence="4">
    <location>
        <begin position="201"/>
        <end position="221"/>
    </location>
</feature>